<accession>A0A364Y3V5</accession>
<dbReference type="Pfam" id="PF03975">
    <property type="entry name" value="CheD"/>
    <property type="match status" value="1"/>
</dbReference>
<reference evidence="3 4" key="1">
    <citation type="submission" date="2018-06" db="EMBL/GenBank/DDBJ databases">
        <title>Chryseolinea flavus sp. nov., a member of the phylum Bacteroidetes isolated from soil.</title>
        <authorList>
            <person name="Li Y."/>
            <person name="Wang J."/>
        </authorList>
    </citation>
    <scope>NUCLEOTIDE SEQUENCE [LARGE SCALE GENOMIC DNA]</scope>
    <source>
        <strain evidence="3 4">SDU1-6</strain>
    </source>
</reference>
<keyword evidence="4" id="KW-1185">Reference proteome</keyword>
<dbReference type="Gene3D" id="3.30.1330.200">
    <property type="match status" value="1"/>
</dbReference>
<comment type="caution">
    <text evidence="3">The sequence shown here is derived from an EMBL/GenBank/DDBJ whole genome shotgun (WGS) entry which is preliminary data.</text>
</comment>
<evidence type="ECO:0008006" key="5">
    <source>
        <dbReference type="Google" id="ProtNLM"/>
    </source>
</evidence>
<dbReference type="InterPro" id="IPR011324">
    <property type="entry name" value="Cytotoxic_necrot_fac-like_cat"/>
</dbReference>
<evidence type="ECO:0000313" key="4">
    <source>
        <dbReference type="Proteomes" id="UP000251889"/>
    </source>
</evidence>
<evidence type="ECO:0000256" key="1">
    <source>
        <dbReference type="ARBA" id="ARBA00022500"/>
    </source>
</evidence>
<dbReference type="Proteomes" id="UP000251889">
    <property type="component" value="Unassembled WGS sequence"/>
</dbReference>
<dbReference type="InterPro" id="IPR038592">
    <property type="entry name" value="CheD-like_sf"/>
</dbReference>
<dbReference type="AlphaFoldDB" id="A0A364Y3V5"/>
<organism evidence="3 4">
    <name type="scientific">Pseudochryseolinea flava</name>
    <dbReference type="NCBI Taxonomy" id="2059302"/>
    <lineage>
        <taxon>Bacteria</taxon>
        <taxon>Pseudomonadati</taxon>
        <taxon>Bacteroidota</taxon>
        <taxon>Cytophagia</taxon>
        <taxon>Cytophagales</taxon>
        <taxon>Fulvivirgaceae</taxon>
        <taxon>Pseudochryseolinea</taxon>
    </lineage>
</organism>
<protein>
    <recommendedName>
        <fullName evidence="5">Chemoreceptor glutamine deamidase CheD</fullName>
    </recommendedName>
</protein>
<dbReference type="PANTHER" id="PTHR35147:SF1">
    <property type="entry name" value="CHEMORECEPTOR GLUTAMINE DEAMIDASE CHED-RELATED"/>
    <property type="match status" value="1"/>
</dbReference>
<dbReference type="GO" id="GO:0006935">
    <property type="term" value="P:chemotaxis"/>
    <property type="evidence" value="ECO:0007669"/>
    <property type="project" value="UniProtKB-KW"/>
</dbReference>
<dbReference type="PANTHER" id="PTHR35147">
    <property type="entry name" value="CHEMORECEPTOR GLUTAMINE DEAMIDASE CHED-RELATED"/>
    <property type="match status" value="1"/>
</dbReference>
<dbReference type="OrthoDB" id="9807202at2"/>
<dbReference type="GO" id="GO:0050568">
    <property type="term" value="F:protein-glutamine glutaminase activity"/>
    <property type="evidence" value="ECO:0007669"/>
    <property type="project" value="InterPro"/>
</dbReference>
<gene>
    <name evidence="3" type="ORF">DQQ10_12335</name>
</gene>
<dbReference type="EMBL" id="QMFY01000005">
    <property type="protein sequence ID" value="RAW01014.1"/>
    <property type="molecule type" value="Genomic_DNA"/>
</dbReference>
<dbReference type="CDD" id="cd16352">
    <property type="entry name" value="CheD"/>
    <property type="match status" value="1"/>
</dbReference>
<dbReference type="PROSITE" id="PS51257">
    <property type="entry name" value="PROKAR_LIPOPROTEIN"/>
    <property type="match status" value="1"/>
</dbReference>
<dbReference type="RefSeq" id="WP_112747169.1">
    <property type="nucleotide sequence ID" value="NZ_QMFY01000005.1"/>
</dbReference>
<proteinExistence type="predicted"/>
<evidence type="ECO:0000313" key="3">
    <source>
        <dbReference type="EMBL" id="RAW01014.1"/>
    </source>
</evidence>
<dbReference type="InterPro" id="IPR005659">
    <property type="entry name" value="Chemorcpt_Glu_NH3ase_CheD"/>
</dbReference>
<name>A0A364Y3V5_9BACT</name>
<keyword evidence="2" id="KW-0378">Hydrolase</keyword>
<dbReference type="SUPFAM" id="SSF64438">
    <property type="entry name" value="CNF1/YfiH-like putative cysteine hydrolases"/>
    <property type="match status" value="1"/>
</dbReference>
<evidence type="ECO:0000256" key="2">
    <source>
        <dbReference type="ARBA" id="ARBA00022801"/>
    </source>
</evidence>
<keyword evidence="1" id="KW-0145">Chemotaxis</keyword>
<sequence length="156" mass="16847">MRTHVLNIGEVKTDATPSIFTCFGLGSCIGLFVQDRATGISGGAHILLPEDVKANAKDGKCYNVKDALERLFMHFIRGGSTLDTLRAKFVGGANIITASGNVGEKNIRSVIDHLVAHRIFIAALDVGGSSSRTAHFHSCTSELRVRTAENNQYKIF</sequence>